<sequence>VNLKVTVSHYFCNFPFLLVIIIYKGFFISNGFRKLDEVLLNILIFFLFYDVKQKRKI</sequence>
<dbReference type="EMBL" id="HACA01030120">
    <property type="protein sequence ID" value="CDW47481.1"/>
    <property type="molecule type" value="Transcribed_RNA"/>
</dbReference>
<evidence type="ECO:0000256" key="1">
    <source>
        <dbReference type="SAM" id="Phobius"/>
    </source>
</evidence>
<keyword evidence="1" id="KW-0812">Transmembrane</keyword>
<reference evidence="2" key="1">
    <citation type="submission" date="2014-05" db="EMBL/GenBank/DDBJ databases">
        <authorList>
            <person name="Chronopoulou M."/>
        </authorList>
    </citation>
    <scope>NUCLEOTIDE SEQUENCE</scope>
    <source>
        <tissue evidence="2">Whole organism</tissue>
    </source>
</reference>
<feature type="transmembrane region" description="Helical" evidence="1">
    <location>
        <begin position="7"/>
        <end position="26"/>
    </location>
</feature>
<name>A0A0K2VC34_LEPSM</name>
<accession>A0A0K2VC34</accession>
<feature type="non-terminal residue" evidence="2">
    <location>
        <position position="1"/>
    </location>
</feature>
<evidence type="ECO:0000313" key="2">
    <source>
        <dbReference type="EMBL" id="CDW47481.1"/>
    </source>
</evidence>
<dbReference type="AlphaFoldDB" id="A0A0K2VC34"/>
<keyword evidence="1" id="KW-1133">Transmembrane helix</keyword>
<keyword evidence="1" id="KW-0472">Membrane</keyword>
<protein>
    <submittedName>
        <fullName evidence="2">Uncharacterized protein</fullName>
    </submittedName>
</protein>
<proteinExistence type="predicted"/>
<organism evidence="2">
    <name type="scientific">Lepeophtheirus salmonis</name>
    <name type="common">Salmon louse</name>
    <name type="synonym">Caligus salmonis</name>
    <dbReference type="NCBI Taxonomy" id="72036"/>
    <lineage>
        <taxon>Eukaryota</taxon>
        <taxon>Metazoa</taxon>
        <taxon>Ecdysozoa</taxon>
        <taxon>Arthropoda</taxon>
        <taxon>Crustacea</taxon>
        <taxon>Multicrustacea</taxon>
        <taxon>Hexanauplia</taxon>
        <taxon>Copepoda</taxon>
        <taxon>Siphonostomatoida</taxon>
        <taxon>Caligidae</taxon>
        <taxon>Lepeophtheirus</taxon>
    </lineage>
</organism>